<reference evidence="1 2" key="1">
    <citation type="submission" date="2020-01" db="EMBL/GenBank/DDBJ databases">
        <title>Ponticoccus aerotolerans gen. nov., sp. nov., an anaerobic bacterium and proposal of Ponticoccusceae fam. nov., Ponticoccusles ord. nov. and Ponticoccuse classis nov. in the phylum Kiritimatiellaeota.</title>
        <authorList>
            <person name="Zhou L.Y."/>
            <person name="Du Z.J."/>
        </authorList>
    </citation>
    <scope>NUCLEOTIDE SEQUENCE [LARGE SCALE GENOMIC DNA]</scope>
    <source>
        <strain evidence="1 2">S-5007</strain>
    </source>
</reference>
<name>A0A6P1M971_9BACT</name>
<dbReference type="AlphaFoldDB" id="A0A6P1M971"/>
<evidence type="ECO:0000313" key="2">
    <source>
        <dbReference type="Proteomes" id="UP000464954"/>
    </source>
</evidence>
<evidence type="ECO:0000313" key="1">
    <source>
        <dbReference type="EMBL" id="QHI69094.1"/>
    </source>
</evidence>
<accession>A0A6P1M971</accession>
<dbReference type="Proteomes" id="UP000464954">
    <property type="component" value="Chromosome"/>
</dbReference>
<keyword evidence="2" id="KW-1185">Reference proteome</keyword>
<dbReference type="KEGG" id="taer:GT409_06415"/>
<protein>
    <submittedName>
        <fullName evidence="1">Addiction module component CHP02574 family protein</fullName>
    </submittedName>
</protein>
<dbReference type="EMBL" id="CP047593">
    <property type="protein sequence ID" value="QHI69094.1"/>
    <property type="molecule type" value="Genomic_DNA"/>
</dbReference>
<proteinExistence type="predicted"/>
<dbReference type="Pfam" id="PF09720">
    <property type="entry name" value="Unstab_antitox"/>
    <property type="match status" value="1"/>
</dbReference>
<dbReference type="RefSeq" id="WP_160628084.1">
    <property type="nucleotide sequence ID" value="NZ_CP047593.1"/>
</dbReference>
<dbReference type="InterPro" id="IPR013406">
    <property type="entry name" value="CHP02574_addiction_mod"/>
</dbReference>
<sequence>MSIAELKSMSRDEQLLAMEILWEELSREDQQVESPAWHKEVLDERQSMVAEDSASYLTMDELKKRLRP</sequence>
<gene>
    <name evidence="1" type="ORF">GT409_06415</name>
</gene>
<organism evidence="1 2">
    <name type="scientific">Tichowtungia aerotolerans</name>
    <dbReference type="NCBI Taxonomy" id="2697043"/>
    <lineage>
        <taxon>Bacteria</taxon>
        <taxon>Pseudomonadati</taxon>
        <taxon>Kiritimatiellota</taxon>
        <taxon>Tichowtungiia</taxon>
        <taxon>Tichowtungiales</taxon>
        <taxon>Tichowtungiaceae</taxon>
        <taxon>Tichowtungia</taxon>
    </lineage>
</organism>